<evidence type="ECO:0000256" key="2">
    <source>
        <dbReference type="ARBA" id="ARBA00022475"/>
    </source>
</evidence>
<evidence type="ECO:0000256" key="4">
    <source>
        <dbReference type="ARBA" id="ARBA00022692"/>
    </source>
</evidence>
<reference evidence="10 11" key="1">
    <citation type="journal article" date="2019" name="Int. J. Syst. Evol. Microbiol.">
        <title>The Global Catalogue of Microorganisms (GCM) 10K type strain sequencing project: providing services to taxonomists for standard genome sequencing and annotation.</title>
        <authorList>
            <consortium name="The Broad Institute Genomics Platform"/>
            <consortium name="The Broad Institute Genome Sequencing Center for Infectious Disease"/>
            <person name="Wu L."/>
            <person name="Ma J."/>
        </authorList>
    </citation>
    <scope>NUCLEOTIDE SEQUENCE [LARGE SCALE GENOMIC DNA]</scope>
    <source>
        <strain evidence="10 11">JCM 14326</strain>
    </source>
</reference>
<keyword evidence="7 8" id="KW-0012">Acyltransferase</keyword>
<evidence type="ECO:0000256" key="6">
    <source>
        <dbReference type="ARBA" id="ARBA00023136"/>
    </source>
</evidence>
<name>A0ABN2N8Y8_9MICO</name>
<dbReference type="EC" id="2.3.1.269" evidence="8"/>
<evidence type="ECO:0000313" key="11">
    <source>
        <dbReference type="Proteomes" id="UP001501094"/>
    </source>
</evidence>
<comment type="function">
    <text evidence="8">Catalyzes the phospholipid dependent N-acylation of the N-terminal cysteine of apolipoprotein, the last step in lipoprotein maturation.</text>
</comment>
<dbReference type="NCBIfam" id="TIGR00546">
    <property type="entry name" value="lnt"/>
    <property type="match status" value="1"/>
</dbReference>
<keyword evidence="4 8" id="KW-0812">Transmembrane</keyword>
<dbReference type="PANTHER" id="PTHR38686:SF1">
    <property type="entry name" value="APOLIPOPROTEIN N-ACYLTRANSFERASE"/>
    <property type="match status" value="1"/>
</dbReference>
<dbReference type="Gene3D" id="3.60.110.10">
    <property type="entry name" value="Carbon-nitrogen hydrolase"/>
    <property type="match status" value="1"/>
</dbReference>
<feature type="transmembrane region" description="Helical" evidence="8">
    <location>
        <begin position="156"/>
        <end position="180"/>
    </location>
</feature>
<evidence type="ECO:0000256" key="8">
    <source>
        <dbReference type="HAMAP-Rule" id="MF_01148"/>
    </source>
</evidence>
<evidence type="ECO:0000259" key="9">
    <source>
        <dbReference type="PROSITE" id="PS50263"/>
    </source>
</evidence>
<dbReference type="PROSITE" id="PS50263">
    <property type="entry name" value="CN_HYDROLASE"/>
    <property type="match status" value="1"/>
</dbReference>
<dbReference type="Pfam" id="PF20154">
    <property type="entry name" value="LNT_N"/>
    <property type="match status" value="1"/>
</dbReference>
<feature type="transmembrane region" description="Helical" evidence="8">
    <location>
        <begin position="516"/>
        <end position="538"/>
    </location>
</feature>
<keyword evidence="5 8" id="KW-1133">Transmembrane helix</keyword>
<dbReference type="Pfam" id="PF00795">
    <property type="entry name" value="CN_hydrolase"/>
    <property type="match status" value="1"/>
</dbReference>
<comment type="catalytic activity">
    <reaction evidence="8">
        <text>N-terminal S-1,2-diacyl-sn-glyceryl-L-cysteinyl-[lipoprotein] + a glycerophospholipid = N-acyl-S-1,2-diacyl-sn-glyceryl-L-cysteinyl-[lipoprotein] + a 2-acyl-sn-glycero-3-phospholipid + H(+)</text>
        <dbReference type="Rhea" id="RHEA:48228"/>
        <dbReference type="Rhea" id="RHEA-COMP:14681"/>
        <dbReference type="Rhea" id="RHEA-COMP:14684"/>
        <dbReference type="ChEBI" id="CHEBI:15378"/>
        <dbReference type="ChEBI" id="CHEBI:136912"/>
        <dbReference type="ChEBI" id="CHEBI:140656"/>
        <dbReference type="ChEBI" id="CHEBI:140657"/>
        <dbReference type="ChEBI" id="CHEBI:140660"/>
        <dbReference type="EC" id="2.3.1.269"/>
    </reaction>
</comment>
<dbReference type="InterPro" id="IPR036526">
    <property type="entry name" value="C-N_Hydrolase_sf"/>
</dbReference>
<comment type="pathway">
    <text evidence="8">Protein modification; lipoprotein biosynthesis (N-acyl transfer).</text>
</comment>
<dbReference type="InterPro" id="IPR045378">
    <property type="entry name" value="LNT_N"/>
</dbReference>
<dbReference type="InterPro" id="IPR004563">
    <property type="entry name" value="Apolipo_AcylTrfase"/>
</dbReference>
<gene>
    <name evidence="8 10" type="primary">lnt</name>
    <name evidence="10" type="ORF">GCM10009751_11690</name>
</gene>
<dbReference type="CDD" id="cd07571">
    <property type="entry name" value="ALP_N-acyl_transferase"/>
    <property type="match status" value="1"/>
</dbReference>
<feature type="transmembrane region" description="Helical" evidence="8">
    <location>
        <begin position="192"/>
        <end position="213"/>
    </location>
</feature>
<feature type="transmembrane region" description="Helical" evidence="8">
    <location>
        <begin position="45"/>
        <end position="63"/>
    </location>
</feature>
<proteinExistence type="inferred from homology"/>
<evidence type="ECO:0000256" key="7">
    <source>
        <dbReference type="ARBA" id="ARBA00023315"/>
    </source>
</evidence>
<evidence type="ECO:0000256" key="5">
    <source>
        <dbReference type="ARBA" id="ARBA00022989"/>
    </source>
</evidence>
<sequence length="548" mass="56610">MSSLLLAALGGLALGAAFPPLGWWPGALVAVALLWWALRPDHAGWNALAGLVFGCVFFLPHLWWANLATEEAPWIALSVLEASFLALFGAAWTWVRRGITVLLRGGRVPSGAGWWAAVAFAWLFTGVEELRAQVPFGGFPWARLAWSMVDVPLGRAAWLGSSVLVTFGVCLAGLGLAGAVRALSVRPLTRRSAGRAAAAVAIAAAVVVGPAALPLPADPDAGTVTSGDGVPVHDAGQGTAEDGVLVAGAVQGNVDDPGEGVFGFRPELFGNHITGTHELAGDLAGQLDIVLWPEDSSGIDPRTDPGEAAALDAAAEAAGAPILVGSQEYPETGGRYNTALLWEAGQGVTQRYAKQRPAPFGEYIPWRPVVRLLSDQVDRVTTDMLPGGEPAVMEVPAEASGGPGATVPVATVICFEVAYDDIVRDAVGRGAQVLVVPTNNAPFGWTSESTQQLAMTRMQAMTTGRAAVQVSTVGVSGVVAPDGTLVAATELFTHDTFAARLPLRTTLTPAVLAGPWPGWIAAGGAGLLVAAGIAAGVVSRVRGRRRRT</sequence>
<evidence type="ECO:0000256" key="3">
    <source>
        <dbReference type="ARBA" id="ARBA00022679"/>
    </source>
</evidence>
<dbReference type="InterPro" id="IPR003010">
    <property type="entry name" value="C-N_Hydrolase"/>
</dbReference>
<dbReference type="PANTHER" id="PTHR38686">
    <property type="entry name" value="APOLIPOPROTEIN N-ACYLTRANSFERASE"/>
    <property type="match status" value="1"/>
</dbReference>
<dbReference type="EMBL" id="BAAANL010000002">
    <property type="protein sequence ID" value="GAA1856209.1"/>
    <property type="molecule type" value="Genomic_DNA"/>
</dbReference>
<keyword evidence="11" id="KW-1185">Reference proteome</keyword>
<keyword evidence="3 8" id="KW-0808">Transferase</keyword>
<dbReference type="Proteomes" id="UP001501094">
    <property type="component" value="Unassembled WGS sequence"/>
</dbReference>
<feature type="transmembrane region" description="Helical" evidence="8">
    <location>
        <begin position="75"/>
        <end position="95"/>
    </location>
</feature>
<evidence type="ECO:0000313" key="10">
    <source>
        <dbReference type="EMBL" id="GAA1856209.1"/>
    </source>
</evidence>
<keyword evidence="2 8" id="KW-1003">Cell membrane</keyword>
<feature type="transmembrane region" description="Helical" evidence="8">
    <location>
        <begin position="23"/>
        <end position="38"/>
    </location>
</feature>
<feature type="domain" description="CN hydrolase" evidence="9">
    <location>
        <begin position="245"/>
        <end position="503"/>
    </location>
</feature>
<comment type="subcellular location">
    <subcellularLocation>
        <location evidence="1 8">Cell membrane</location>
        <topology evidence="1 8">Multi-pass membrane protein</topology>
    </subcellularLocation>
</comment>
<dbReference type="SUPFAM" id="SSF56317">
    <property type="entry name" value="Carbon-nitrogen hydrolase"/>
    <property type="match status" value="1"/>
</dbReference>
<organism evidence="10 11">
    <name type="scientific">Myceligenerans crystallogenes</name>
    <dbReference type="NCBI Taxonomy" id="316335"/>
    <lineage>
        <taxon>Bacteria</taxon>
        <taxon>Bacillati</taxon>
        <taxon>Actinomycetota</taxon>
        <taxon>Actinomycetes</taxon>
        <taxon>Micrococcales</taxon>
        <taxon>Promicromonosporaceae</taxon>
        <taxon>Myceligenerans</taxon>
    </lineage>
</organism>
<evidence type="ECO:0000256" key="1">
    <source>
        <dbReference type="ARBA" id="ARBA00004651"/>
    </source>
</evidence>
<protein>
    <recommendedName>
        <fullName evidence="8">Apolipoprotein N-acyltransferase</fullName>
        <shortName evidence="8">ALP N-acyltransferase</shortName>
        <ecNumber evidence="8">2.3.1.269</ecNumber>
    </recommendedName>
</protein>
<dbReference type="HAMAP" id="MF_01148">
    <property type="entry name" value="Lnt"/>
    <property type="match status" value="1"/>
</dbReference>
<comment type="similarity">
    <text evidence="8">Belongs to the CN hydrolase family. Apolipoprotein N-acyltransferase subfamily.</text>
</comment>
<comment type="caution">
    <text evidence="10">The sequence shown here is derived from an EMBL/GenBank/DDBJ whole genome shotgun (WGS) entry which is preliminary data.</text>
</comment>
<keyword evidence="6 8" id="KW-0472">Membrane</keyword>
<accession>A0ABN2N8Y8</accession>
<feature type="transmembrane region" description="Helical" evidence="8">
    <location>
        <begin position="107"/>
        <end position="125"/>
    </location>
</feature>